<dbReference type="Pfam" id="PF04542">
    <property type="entry name" value="Sigma70_r2"/>
    <property type="match status" value="1"/>
</dbReference>
<dbReference type="SUPFAM" id="SSF88946">
    <property type="entry name" value="Sigma2 domain of RNA polymerase sigma factors"/>
    <property type="match status" value="1"/>
</dbReference>
<dbReference type="InterPro" id="IPR013249">
    <property type="entry name" value="RNA_pol_sigma70_r4_t2"/>
</dbReference>
<sequence length="186" mass="20723">MSEGAVQTLDAVFVGHRGALVRLLARIVGSASTAEDLAQEAYLRVSAALRERPVEQLEPFLFQTARNLAFDHLRQEQRRRLVVVPDIDNDGMEAVPAARPSPETEVADRQLLARLEEALGRLTERQRRIVLLNRMEGLSHAAIADRLGVSVSTVQKELKIALLACLEIFARLNGQRLRNPGRPDVY</sequence>
<evidence type="ECO:0000256" key="2">
    <source>
        <dbReference type="ARBA" id="ARBA00023015"/>
    </source>
</evidence>
<dbReference type="EMBL" id="JABFDB010000006">
    <property type="protein sequence ID" value="NYZ20173.1"/>
    <property type="molecule type" value="Genomic_DNA"/>
</dbReference>
<keyword evidence="2" id="KW-0805">Transcription regulation</keyword>
<comment type="similarity">
    <text evidence="1">Belongs to the sigma-70 factor family. ECF subfamily.</text>
</comment>
<dbReference type="InterPro" id="IPR014284">
    <property type="entry name" value="RNA_pol_sigma-70_dom"/>
</dbReference>
<accession>A0ABX2T7B5</accession>
<dbReference type="Proteomes" id="UP000584642">
    <property type="component" value="Unassembled WGS sequence"/>
</dbReference>
<evidence type="ECO:0000259" key="6">
    <source>
        <dbReference type="Pfam" id="PF08281"/>
    </source>
</evidence>
<feature type="domain" description="RNA polymerase sigma factor 70 region 4 type 2" evidence="6">
    <location>
        <begin position="113"/>
        <end position="165"/>
    </location>
</feature>
<evidence type="ECO:0000256" key="4">
    <source>
        <dbReference type="ARBA" id="ARBA00023163"/>
    </source>
</evidence>
<keyword evidence="3" id="KW-0731">Sigma factor</keyword>
<keyword evidence="4" id="KW-0804">Transcription</keyword>
<dbReference type="InterPro" id="IPR039425">
    <property type="entry name" value="RNA_pol_sigma-70-like"/>
</dbReference>
<gene>
    <name evidence="7" type="ORF">HND93_10660</name>
</gene>
<dbReference type="NCBIfam" id="TIGR02937">
    <property type="entry name" value="sigma70-ECF"/>
    <property type="match status" value="1"/>
</dbReference>
<name>A0ABX2T7B5_9PROT</name>
<evidence type="ECO:0000256" key="3">
    <source>
        <dbReference type="ARBA" id="ARBA00023082"/>
    </source>
</evidence>
<keyword evidence="8" id="KW-1185">Reference proteome</keyword>
<dbReference type="CDD" id="cd06171">
    <property type="entry name" value="Sigma70_r4"/>
    <property type="match status" value="1"/>
</dbReference>
<feature type="domain" description="RNA polymerase sigma-70 region 2" evidence="5">
    <location>
        <begin position="16"/>
        <end position="79"/>
    </location>
</feature>
<dbReference type="InterPro" id="IPR013324">
    <property type="entry name" value="RNA_pol_sigma_r3/r4-like"/>
</dbReference>
<dbReference type="PANTHER" id="PTHR43133">
    <property type="entry name" value="RNA POLYMERASE ECF-TYPE SIGMA FACTO"/>
    <property type="match status" value="1"/>
</dbReference>
<dbReference type="SUPFAM" id="SSF88659">
    <property type="entry name" value="Sigma3 and sigma4 domains of RNA polymerase sigma factors"/>
    <property type="match status" value="1"/>
</dbReference>
<reference evidence="7 8" key="1">
    <citation type="submission" date="2020-05" db="EMBL/GenBank/DDBJ databases">
        <title>Azospirillum oleiclasticum sp. nov, a nitrogen-fixing and heavy crude oil-emulsifying bacterium isolated from the crude oil of Yumen Oilfield.</title>
        <authorList>
            <person name="Wu D."/>
            <person name="Cai M."/>
            <person name="Zhang X."/>
        </authorList>
    </citation>
    <scope>NUCLEOTIDE SEQUENCE [LARGE SCALE GENOMIC DNA]</scope>
    <source>
        <strain evidence="7 8">ROY-1-1-2</strain>
    </source>
</reference>
<proteinExistence type="inferred from homology"/>
<dbReference type="InterPro" id="IPR013325">
    <property type="entry name" value="RNA_pol_sigma_r2"/>
</dbReference>
<dbReference type="InterPro" id="IPR007627">
    <property type="entry name" value="RNA_pol_sigma70_r2"/>
</dbReference>
<protein>
    <submittedName>
        <fullName evidence="7">RNA polymerase sigma factor</fullName>
    </submittedName>
</protein>
<evidence type="ECO:0000313" key="7">
    <source>
        <dbReference type="EMBL" id="NYZ20173.1"/>
    </source>
</evidence>
<dbReference type="PANTHER" id="PTHR43133:SF63">
    <property type="entry name" value="RNA POLYMERASE SIGMA FACTOR FECI-RELATED"/>
    <property type="match status" value="1"/>
</dbReference>
<dbReference type="Gene3D" id="1.10.10.10">
    <property type="entry name" value="Winged helix-like DNA-binding domain superfamily/Winged helix DNA-binding domain"/>
    <property type="match status" value="1"/>
</dbReference>
<comment type="caution">
    <text evidence="7">The sequence shown here is derived from an EMBL/GenBank/DDBJ whole genome shotgun (WGS) entry which is preliminary data.</text>
</comment>
<dbReference type="Gene3D" id="1.10.1740.10">
    <property type="match status" value="1"/>
</dbReference>
<dbReference type="InterPro" id="IPR036388">
    <property type="entry name" value="WH-like_DNA-bd_sf"/>
</dbReference>
<evidence type="ECO:0000256" key="1">
    <source>
        <dbReference type="ARBA" id="ARBA00010641"/>
    </source>
</evidence>
<organism evidence="7 8">
    <name type="scientific">Azospirillum oleiclasticum</name>
    <dbReference type="NCBI Taxonomy" id="2735135"/>
    <lineage>
        <taxon>Bacteria</taxon>
        <taxon>Pseudomonadati</taxon>
        <taxon>Pseudomonadota</taxon>
        <taxon>Alphaproteobacteria</taxon>
        <taxon>Rhodospirillales</taxon>
        <taxon>Azospirillaceae</taxon>
        <taxon>Azospirillum</taxon>
    </lineage>
</organism>
<evidence type="ECO:0000259" key="5">
    <source>
        <dbReference type="Pfam" id="PF04542"/>
    </source>
</evidence>
<evidence type="ECO:0000313" key="8">
    <source>
        <dbReference type="Proteomes" id="UP000584642"/>
    </source>
</evidence>
<dbReference type="Pfam" id="PF08281">
    <property type="entry name" value="Sigma70_r4_2"/>
    <property type="match status" value="1"/>
</dbReference>